<reference evidence="1" key="1">
    <citation type="submission" date="2022-01" db="EMBL/GenBank/DDBJ databases">
        <title>Novel bile acid biosynthetic pathways are enriched in the microbiome of centenarians.</title>
        <authorList>
            <person name="Sato Y."/>
            <person name="Atarashi K."/>
            <person name="Plichta R.D."/>
            <person name="Arai Y."/>
            <person name="Sasajima S."/>
            <person name="Kearney M.S."/>
            <person name="Suda W."/>
            <person name="Takeshita K."/>
            <person name="Sasaki T."/>
            <person name="Okamoto S."/>
            <person name="Skelly N.A."/>
            <person name="Okamura Y."/>
            <person name="Vlamakis H."/>
            <person name="Li Y."/>
            <person name="Tanoue T."/>
            <person name="Takei H."/>
            <person name="Nittono H."/>
            <person name="Narushima S."/>
            <person name="Irie J."/>
            <person name="Itoh H."/>
            <person name="Moriya K."/>
            <person name="Sugiura Y."/>
            <person name="Suematsu M."/>
            <person name="Moritoki N."/>
            <person name="Shibata S."/>
            <person name="Littman R.D."/>
            <person name="Fischbach A.M."/>
            <person name="Uwamino Y."/>
            <person name="Inoue T."/>
            <person name="Honda A."/>
            <person name="Hattori M."/>
            <person name="Murai T."/>
            <person name="Xavier J.R."/>
            <person name="Hirose N."/>
            <person name="Honda K."/>
        </authorList>
    </citation>
    <scope>NUCLEOTIDE SEQUENCE</scope>
    <source>
        <strain evidence="1">CE91-St55</strain>
    </source>
</reference>
<evidence type="ECO:0000313" key="1">
    <source>
        <dbReference type="EMBL" id="GKG98028.1"/>
    </source>
</evidence>
<gene>
    <name evidence="1" type="ORF">CE91St55_00100</name>
</gene>
<comment type="caution">
    <text evidence="1">The sequence shown here is derived from an EMBL/GenBank/DDBJ whole genome shotgun (WGS) entry which is preliminary data.</text>
</comment>
<sequence length="269" mass="30580">MLGKVFKHEMKSTSRLFLPLMIGFIAITLLCKFAFESSYSAFLGNSRLMETITVIFFVLYFIYIIALFVMTSVFIVMHFYKTMVSDQGYLTNTLPVKMGTLINAKLLSAVLWEILAGLLFILSIFIFFTGHLHLTDLQQIFRDIGTLYQEVSKYLNMPVFLIEVTITCIAGLISGPLMLYAAIALGHLFKKHRVLWAIISYFAIYVVMQIISSIYFSICGYSSPVISNSEYAVQTVKNYMLFTTIFSVACTAGFYAITDYVFTKKLNLE</sequence>
<dbReference type="AlphaFoldDB" id="A0A413LSB9"/>
<proteinExistence type="predicted"/>
<name>A0A413LSB9_9FIRM</name>
<dbReference type="EMBL" id="BQNJ01000001">
    <property type="protein sequence ID" value="GKG98028.1"/>
    <property type="molecule type" value="Genomic_DNA"/>
</dbReference>
<dbReference type="Proteomes" id="UP001055091">
    <property type="component" value="Unassembled WGS sequence"/>
</dbReference>
<organism evidence="1 2">
    <name type="scientific">Hungatella hathewayi</name>
    <dbReference type="NCBI Taxonomy" id="154046"/>
    <lineage>
        <taxon>Bacteria</taxon>
        <taxon>Bacillati</taxon>
        <taxon>Bacillota</taxon>
        <taxon>Clostridia</taxon>
        <taxon>Lachnospirales</taxon>
        <taxon>Lachnospiraceae</taxon>
        <taxon>Hungatella</taxon>
    </lineage>
</organism>
<protein>
    <submittedName>
        <fullName evidence="1">Uncharacterized protein</fullName>
    </submittedName>
</protein>
<dbReference type="RefSeq" id="WP_006772651.1">
    <property type="nucleotide sequence ID" value="NZ_BQNJ01000001.1"/>
</dbReference>
<dbReference type="GeneID" id="93146781"/>
<accession>A0A413LSB9</accession>
<evidence type="ECO:0000313" key="2">
    <source>
        <dbReference type="Proteomes" id="UP001055091"/>
    </source>
</evidence>